<gene>
    <name evidence="1" type="ORF">SS1G_05522</name>
</gene>
<organism evidence="1 2">
    <name type="scientific">Sclerotinia sclerotiorum (strain ATCC 18683 / 1980 / Ss-1)</name>
    <name type="common">White mold</name>
    <name type="synonym">Whetzelinia sclerotiorum</name>
    <dbReference type="NCBI Taxonomy" id="665079"/>
    <lineage>
        <taxon>Eukaryota</taxon>
        <taxon>Fungi</taxon>
        <taxon>Dikarya</taxon>
        <taxon>Ascomycota</taxon>
        <taxon>Pezizomycotina</taxon>
        <taxon>Leotiomycetes</taxon>
        <taxon>Helotiales</taxon>
        <taxon>Sclerotiniaceae</taxon>
        <taxon>Sclerotinia</taxon>
    </lineage>
</organism>
<dbReference type="AlphaFoldDB" id="A7EJM8"/>
<dbReference type="HOGENOM" id="CLU_3015583_0_0_1"/>
<name>A7EJM8_SCLS1</name>
<dbReference type="EMBL" id="CH476626">
    <property type="protein sequence ID" value="EDO03044.1"/>
    <property type="molecule type" value="Genomic_DNA"/>
</dbReference>
<sequence>MSGFIIEQSFEINELAIVLVIVVTLTAKRNESTEDHVDIEEAMTFAAMGESRINAD</sequence>
<accession>A7EJM8</accession>
<evidence type="ECO:0000313" key="1">
    <source>
        <dbReference type="EMBL" id="EDO03044.1"/>
    </source>
</evidence>
<keyword evidence="2" id="KW-1185">Reference proteome</keyword>
<protein>
    <submittedName>
        <fullName evidence="1">Uncharacterized protein</fullName>
    </submittedName>
</protein>
<reference evidence="2" key="1">
    <citation type="journal article" date="2011" name="PLoS Genet.">
        <title>Genomic analysis of the necrotrophic fungal pathogens Sclerotinia sclerotiorum and Botrytis cinerea.</title>
        <authorList>
            <person name="Amselem J."/>
            <person name="Cuomo C.A."/>
            <person name="van Kan J.A."/>
            <person name="Viaud M."/>
            <person name="Benito E.P."/>
            <person name="Couloux A."/>
            <person name="Coutinho P.M."/>
            <person name="de Vries R.P."/>
            <person name="Dyer P.S."/>
            <person name="Fillinger S."/>
            <person name="Fournier E."/>
            <person name="Gout L."/>
            <person name="Hahn M."/>
            <person name="Kohn L."/>
            <person name="Lapalu N."/>
            <person name="Plummer K.M."/>
            <person name="Pradier J.M."/>
            <person name="Quevillon E."/>
            <person name="Sharon A."/>
            <person name="Simon A."/>
            <person name="ten Have A."/>
            <person name="Tudzynski B."/>
            <person name="Tudzynski P."/>
            <person name="Wincker P."/>
            <person name="Andrew M."/>
            <person name="Anthouard V."/>
            <person name="Beever R.E."/>
            <person name="Beffa R."/>
            <person name="Benoit I."/>
            <person name="Bouzid O."/>
            <person name="Brault B."/>
            <person name="Chen Z."/>
            <person name="Choquer M."/>
            <person name="Collemare J."/>
            <person name="Cotton P."/>
            <person name="Danchin E.G."/>
            <person name="Da Silva C."/>
            <person name="Gautier A."/>
            <person name="Giraud C."/>
            <person name="Giraud T."/>
            <person name="Gonzalez C."/>
            <person name="Grossetete S."/>
            <person name="Guldener U."/>
            <person name="Henrissat B."/>
            <person name="Howlett B.J."/>
            <person name="Kodira C."/>
            <person name="Kretschmer M."/>
            <person name="Lappartient A."/>
            <person name="Leroch M."/>
            <person name="Levis C."/>
            <person name="Mauceli E."/>
            <person name="Neuveglise C."/>
            <person name="Oeser B."/>
            <person name="Pearson M."/>
            <person name="Poulain J."/>
            <person name="Poussereau N."/>
            <person name="Quesneville H."/>
            <person name="Rascle C."/>
            <person name="Schumacher J."/>
            <person name="Segurens B."/>
            <person name="Sexton A."/>
            <person name="Silva E."/>
            <person name="Sirven C."/>
            <person name="Soanes D.M."/>
            <person name="Talbot N.J."/>
            <person name="Templeton M."/>
            <person name="Yandava C."/>
            <person name="Yarden O."/>
            <person name="Zeng Q."/>
            <person name="Rollins J.A."/>
            <person name="Lebrun M.H."/>
            <person name="Dickman M."/>
        </authorList>
    </citation>
    <scope>NUCLEOTIDE SEQUENCE [LARGE SCALE GENOMIC DNA]</scope>
    <source>
        <strain evidence="2">ATCC 18683 / 1980 / Ss-1</strain>
    </source>
</reference>
<evidence type="ECO:0000313" key="2">
    <source>
        <dbReference type="Proteomes" id="UP000001312"/>
    </source>
</evidence>
<proteinExistence type="predicted"/>
<dbReference type="InParanoid" id="A7EJM8"/>
<dbReference type="RefSeq" id="XP_001594093.1">
    <property type="nucleotide sequence ID" value="XM_001594043.1"/>
</dbReference>
<dbReference type="GeneID" id="5490094"/>
<dbReference type="Proteomes" id="UP000001312">
    <property type="component" value="Unassembled WGS sequence"/>
</dbReference>
<dbReference type="KEGG" id="ssl:SS1G_05522"/>